<comment type="caution">
    <text evidence="5">The sequence shown here is derived from an EMBL/GenBank/DDBJ whole genome shotgun (WGS) entry which is preliminary data.</text>
</comment>
<evidence type="ECO:0000259" key="4">
    <source>
        <dbReference type="PROSITE" id="PS50043"/>
    </source>
</evidence>
<dbReference type="SMART" id="SM00421">
    <property type="entry name" value="HTH_LUXR"/>
    <property type="match status" value="1"/>
</dbReference>
<proteinExistence type="predicted"/>
<reference evidence="5 6" key="1">
    <citation type="submission" date="2018-09" db="EMBL/GenBank/DDBJ databases">
        <title>Mesorhizobium carmichaelinearum sp. nov. isolated from Carmichaelinea spp. root nodules in New Zealand.</title>
        <authorList>
            <person name="De Meyer S.E."/>
        </authorList>
    </citation>
    <scope>NUCLEOTIDE SEQUENCE [LARGE SCALE GENOMIC DNA]</scope>
    <source>
        <strain evidence="5 6">ICMP19557</strain>
    </source>
</reference>
<keyword evidence="6" id="KW-1185">Reference proteome</keyword>
<keyword evidence="1" id="KW-0805">Transcription regulation</keyword>
<dbReference type="EMBL" id="QZWZ01000005">
    <property type="protein sequence ID" value="RJT40740.1"/>
    <property type="molecule type" value="Genomic_DNA"/>
</dbReference>
<dbReference type="GO" id="GO:0006355">
    <property type="term" value="P:regulation of DNA-templated transcription"/>
    <property type="evidence" value="ECO:0007669"/>
    <property type="project" value="InterPro"/>
</dbReference>
<dbReference type="CDD" id="cd06170">
    <property type="entry name" value="LuxR_C_like"/>
    <property type="match status" value="1"/>
</dbReference>
<dbReference type="PRINTS" id="PR00038">
    <property type="entry name" value="HTHLUXR"/>
</dbReference>
<dbReference type="SUPFAM" id="SSF46894">
    <property type="entry name" value="C-terminal effector domain of the bipartite response regulators"/>
    <property type="match status" value="1"/>
</dbReference>
<dbReference type="InterPro" id="IPR036388">
    <property type="entry name" value="WH-like_DNA-bd_sf"/>
</dbReference>
<dbReference type="Pfam" id="PF00196">
    <property type="entry name" value="GerE"/>
    <property type="match status" value="1"/>
</dbReference>
<dbReference type="AlphaFoldDB" id="A0A3A5L468"/>
<gene>
    <name evidence="5" type="ORF">D3227_08740</name>
</gene>
<organism evidence="5 6">
    <name type="scientific">Mesorhizobium waimense</name>
    <dbReference type="NCBI Taxonomy" id="1300307"/>
    <lineage>
        <taxon>Bacteria</taxon>
        <taxon>Pseudomonadati</taxon>
        <taxon>Pseudomonadota</taxon>
        <taxon>Alphaproteobacteria</taxon>
        <taxon>Hyphomicrobiales</taxon>
        <taxon>Phyllobacteriaceae</taxon>
        <taxon>Mesorhizobium</taxon>
    </lineage>
</organism>
<dbReference type="PANTHER" id="PTHR44688:SF16">
    <property type="entry name" value="DNA-BINDING TRANSCRIPTIONAL ACTIVATOR DEVR_DOSR"/>
    <property type="match status" value="1"/>
</dbReference>
<sequence>MILVDTEFLDRIGDHAADLMRFHSAAPVVLVQHDSRAPVSVQEVFDSKIVRSVLPMDLKLDVWLSVIRLVLRGGEYFPLAMFQSHAKGSSDKVPDAGRALQATSSDAGFEEMGELTEREFQILEMVARGLQNKIIAATLRLSEHTVKIHLHNIITKLGAHNRTEAAAIFHNRKGTFLSDMERARPPRFSQSSL</sequence>
<dbReference type="OrthoDB" id="9810375at2"/>
<name>A0A3A5L468_9HYPH</name>
<evidence type="ECO:0000256" key="3">
    <source>
        <dbReference type="ARBA" id="ARBA00023163"/>
    </source>
</evidence>
<accession>A0A3A5L468</accession>
<evidence type="ECO:0000313" key="5">
    <source>
        <dbReference type="EMBL" id="RJT40740.1"/>
    </source>
</evidence>
<keyword evidence="2 5" id="KW-0238">DNA-binding</keyword>
<dbReference type="PROSITE" id="PS00622">
    <property type="entry name" value="HTH_LUXR_1"/>
    <property type="match status" value="1"/>
</dbReference>
<dbReference type="Gene3D" id="1.10.10.10">
    <property type="entry name" value="Winged helix-like DNA-binding domain superfamily/Winged helix DNA-binding domain"/>
    <property type="match status" value="1"/>
</dbReference>
<evidence type="ECO:0000313" key="6">
    <source>
        <dbReference type="Proteomes" id="UP000272706"/>
    </source>
</evidence>
<dbReference type="GO" id="GO:0003677">
    <property type="term" value="F:DNA binding"/>
    <property type="evidence" value="ECO:0007669"/>
    <property type="project" value="UniProtKB-KW"/>
</dbReference>
<keyword evidence="3" id="KW-0804">Transcription</keyword>
<dbReference type="InterPro" id="IPR016032">
    <property type="entry name" value="Sig_transdc_resp-reg_C-effctor"/>
</dbReference>
<dbReference type="Proteomes" id="UP000272706">
    <property type="component" value="Unassembled WGS sequence"/>
</dbReference>
<protein>
    <submittedName>
        <fullName evidence="5">DNA-binding response regulator</fullName>
    </submittedName>
</protein>
<dbReference type="InterPro" id="IPR000792">
    <property type="entry name" value="Tscrpt_reg_LuxR_C"/>
</dbReference>
<dbReference type="PANTHER" id="PTHR44688">
    <property type="entry name" value="DNA-BINDING TRANSCRIPTIONAL ACTIVATOR DEVR_DOSR"/>
    <property type="match status" value="1"/>
</dbReference>
<evidence type="ECO:0000256" key="1">
    <source>
        <dbReference type="ARBA" id="ARBA00023015"/>
    </source>
</evidence>
<feature type="domain" description="HTH luxR-type" evidence="4">
    <location>
        <begin position="108"/>
        <end position="173"/>
    </location>
</feature>
<dbReference type="PROSITE" id="PS50043">
    <property type="entry name" value="HTH_LUXR_2"/>
    <property type="match status" value="1"/>
</dbReference>
<evidence type="ECO:0000256" key="2">
    <source>
        <dbReference type="ARBA" id="ARBA00023125"/>
    </source>
</evidence>